<evidence type="ECO:0000313" key="4">
    <source>
        <dbReference type="Proteomes" id="UP000184520"/>
    </source>
</evidence>
<protein>
    <submittedName>
        <fullName evidence="3">Heptosyltransferase I</fullName>
    </submittedName>
</protein>
<keyword evidence="1" id="KW-0328">Glycosyltransferase</keyword>
<dbReference type="PANTHER" id="PTHR30160:SF21">
    <property type="entry name" value="LIPOPOLYSACCHARIDE CORE HEPTOSYLTRANSFERASE OPSX"/>
    <property type="match status" value="1"/>
</dbReference>
<evidence type="ECO:0000313" key="3">
    <source>
        <dbReference type="EMBL" id="SHG83904.1"/>
    </source>
</evidence>
<gene>
    <name evidence="3" type="ORF">SAMN05216361_3057</name>
</gene>
<keyword evidence="2 3" id="KW-0808">Transferase</keyword>
<proteinExistence type="predicted"/>
<dbReference type="Pfam" id="PF01075">
    <property type="entry name" value="Glyco_transf_9"/>
    <property type="match status" value="1"/>
</dbReference>
<dbReference type="InterPro" id="IPR051199">
    <property type="entry name" value="LPS_LOS_Heptosyltrfase"/>
</dbReference>
<accession>A0A1M5N2V6</accession>
<dbReference type="Gene3D" id="3.40.50.2000">
    <property type="entry name" value="Glycogen Phosphorylase B"/>
    <property type="match status" value="2"/>
</dbReference>
<dbReference type="InterPro" id="IPR002201">
    <property type="entry name" value="Glyco_trans_9"/>
</dbReference>
<dbReference type="GO" id="GO:0005829">
    <property type="term" value="C:cytosol"/>
    <property type="evidence" value="ECO:0007669"/>
    <property type="project" value="TreeGrafter"/>
</dbReference>
<keyword evidence="4" id="KW-1185">Reference proteome</keyword>
<reference evidence="4" key="1">
    <citation type="submission" date="2016-11" db="EMBL/GenBank/DDBJ databases">
        <authorList>
            <person name="Varghese N."/>
            <person name="Submissions S."/>
        </authorList>
    </citation>
    <scope>NUCLEOTIDE SEQUENCE [LARGE SCALE GENOMIC DNA]</scope>
    <source>
        <strain evidence="4">CGMCC 1.8995</strain>
    </source>
</reference>
<dbReference type="EMBL" id="FQWD01000005">
    <property type="protein sequence ID" value="SHG83904.1"/>
    <property type="molecule type" value="Genomic_DNA"/>
</dbReference>
<dbReference type="GO" id="GO:0008713">
    <property type="term" value="F:ADP-heptose-lipopolysaccharide heptosyltransferase activity"/>
    <property type="evidence" value="ECO:0007669"/>
    <property type="project" value="TreeGrafter"/>
</dbReference>
<evidence type="ECO:0000256" key="1">
    <source>
        <dbReference type="ARBA" id="ARBA00022676"/>
    </source>
</evidence>
<dbReference type="SUPFAM" id="SSF53756">
    <property type="entry name" value="UDP-Glycosyltransferase/glycogen phosphorylase"/>
    <property type="match status" value="1"/>
</dbReference>
<evidence type="ECO:0000256" key="2">
    <source>
        <dbReference type="ARBA" id="ARBA00022679"/>
    </source>
</evidence>
<organism evidence="3 4">
    <name type="scientific">Marisediminitalea aggregata</name>
    <dbReference type="NCBI Taxonomy" id="634436"/>
    <lineage>
        <taxon>Bacteria</taxon>
        <taxon>Pseudomonadati</taxon>
        <taxon>Pseudomonadota</taxon>
        <taxon>Gammaproteobacteria</taxon>
        <taxon>Alteromonadales</taxon>
        <taxon>Alteromonadaceae</taxon>
        <taxon>Marisediminitalea</taxon>
    </lineage>
</organism>
<dbReference type="GO" id="GO:0009244">
    <property type="term" value="P:lipopolysaccharide core region biosynthetic process"/>
    <property type="evidence" value="ECO:0007669"/>
    <property type="project" value="TreeGrafter"/>
</dbReference>
<dbReference type="CDD" id="cd03789">
    <property type="entry name" value="GT9_LPS_heptosyltransferase"/>
    <property type="match status" value="1"/>
</dbReference>
<dbReference type="PANTHER" id="PTHR30160">
    <property type="entry name" value="TETRAACYLDISACCHARIDE 4'-KINASE-RELATED"/>
    <property type="match status" value="1"/>
</dbReference>
<sequence length="356" mass="38672">MEVYLSTLSKITIPTNGSLCLLRLSAIGDVCHAAAMVHRIRTHRPDIRITWIIGKIEYQLLKGMDGVDFVVYDKKTGRQGMKAIKAQFKDTRFDVLCIMQIALRANLLSRAIRAKVRLGFDKARSKEGHSLFINKRIAAQHQPHVLEGFMAFADAMGIPPAAELQWSLPLSSDDLQVGVALADNLGDYAVICPAASKAERNWTAEGYASIANWLVNQGLKVLLCGGPAPLDRQIGDAILAAGATVEQDLIGKTTLKELAGVLARAKVVVAPDTGPAHMATTVGTPVVGLYAHSNPIRTGPYLNRDEVVSVYADCVAEQHGKPWQSLPWGTRAKGESLMARIQPEQVENVLVKVLNK</sequence>
<dbReference type="Proteomes" id="UP000184520">
    <property type="component" value="Unassembled WGS sequence"/>
</dbReference>
<dbReference type="STRING" id="634436.SAMN05216361_3057"/>
<name>A0A1M5N2V6_9ALTE</name>
<dbReference type="AlphaFoldDB" id="A0A1M5N2V6"/>